<dbReference type="Proteomes" id="UP000284604">
    <property type="component" value="Unassembled WGS sequence"/>
</dbReference>
<reference evidence="5 8" key="1">
    <citation type="journal article" date="2016" name="BMC Genomics">
        <title>Type VI secretion systems of human gut Bacteroidales segregate into three genetic architectures, two of which are contained on mobile genetic elements.</title>
        <authorList>
            <person name="Coyne M.J."/>
            <person name="Roelofs K.G."/>
            <person name="Comstock L.E."/>
        </authorList>
    </citation>
    <scope>NUCLEOTIDE SEQUENCE [LARGE SCALE GENOMIC DNA]</scope>
    <source>
        <strain evidence="5 8">CL09T03C01</strain>
    </source>
</reference>
<protein>
    <submittedName>
        <fullName evidence="3">Glycoside hydrolase family 88 protein</fullName>
    </submittedName>
    <submittedName>
        <fullName evidence="5">Putative unsaturated rhamnogalacturonyl hydrolase, YteR-like</fullName>
        <ecNumber evidence="5">3.2.1.172</ecNumber>
    </submittedName>
</protein>
<dbReference type="STRING" id="46506.AA415_00844"/>
<dbReference type="EMBL" id="LRGC01000003">
    <property type="protein sequence ID" value="KWR56535.1"/>
    <property type="molecule type" value="Genomic_DNA"/>
</dbReference>
<evidence type="ECO:0000256" key="2">
    <source>
        <dbReference type="SAM" id="SignalP"/>
    </source>
</evidence>
<dbReference type="AlphaFoldDB" id="A0A108TAW5"/>
<evidence type="ECO:0000313" key="12">
    <source>
        <dbReference type="Proteomes" id="UP000467334"/>
    </source>
</evidence>
<keyword evidence="8" id="KW-1185">Reference proteome</keyword>
<evidence type="ECO:0000313" key="10">
    <source>
        <dbReference type="Proteomes" id="UP000284777"/>
    </source>
</evidence>
<keyword evidence="1 5" id="KW-0378">Hydrolase</keyword>
<dbReference type="InterPro" id="IPR010905">
    <property type="entry name" value="Glyco_hydro_88"/>
</dbReference>
<dbReference type="Proteomes" id="UP000284777">
    <property type="component" value="Unassembled WGS sequence"/>
</dbReference>
<evidence type="ECO:0000313" key="5">
    <source>
        <dbReference type="EMBL" id="KWR56535.1"/>
    </source>
</evidence>
<evidence type="ECO:0000313" key="9">
    <source>
        <dbReference type="Proteomes" id="UP000284604"/>
    </source>
</evidence>
<dbReference type="EC" id="3.2.1.172" evidence="5"/>
<dbReference type="RefSeq" id="WP_022103680.1">
    <property type="nucleotide sequence ID" value="NZ_AP031449.1"/>
</dbReference>
<sequence length="407" mass="47187" precursor="true">MKKNFICNFILSGLLLFSPLSMFAQRVDSNLPWSVRMVESEMIRCPESWQLDFQPKLKWDYCHGLELQSMLDVYDRYGNRKIYDYALAYADTMVNADGTIKMYKREEYSLDRINSGKFIFRIYEQTKDEKYKKALALMRSQLDEHPRNADGGFWHKKIYPNQVWLDGIYMGAPFYAEYAFRNNQVDDYADVINQFLMAARHTYDPKNDVYRHACDVSRKERWADPVTGQSKHSWGRAMGWYAMAFVDALDFIPKHEAGRDSMLVIFNKIASQIKRLQDSKTGLWYQVLDKSGAPGNYLESSCSTMFVYSLFKGVRKGYIDKSYLEVAVKGYKGILDNFIEVDKNGVVSITKACAVAGLGGKVYRSGDYDYYINETIRNNDPKAVGPFILASLEWERLQDVKVIVNRK</sequence>
<evidence type="ECO:0000313" key="4">
    <source>
        <dbReference type="EMBL" id="KAB5330352.1"/>
    </source>
</evidence>
<dbReference type="GO" id="GO:0102211">
    <property type="term" value="F:unsaturated rhamnogalacturonyl hydrolase activity"/>
    <property type="evidence" value="ECO:0007669"/>
    <property type="project" value="UniProtKB-EC"/>
</dbReference>
<dbReference type="InterPro" id="IPR012341">
    <property type="entry name" value="6hp_glycosidase-like_sf"/>
</dbReference>
<organism evidence="5 8">
    <name type="scientific">Bacteroides stercoris</name>
    <dbReference type="NCBI Taxonomy" id="46506"/>
    <lineage>
        <taxon>Bacteria</taxon>
        <taxon>Pseudomonadati</taxon>
        <taxon>Bacteroidota</taxon>
        <taxon>Bacteroidia</taxon>
        <taxon>Bacteroidales</taxon>
        <taxon>Bacteroidaceae</taxon>
        <taxon>Bacteroides</taxon>
    </lineage>
</organism>
<dbReference type="Pfam" id="PF07470">
    <property type="entry name" value="Glyco_hydro_88"/>
    <property type="match status" value="1"/>
</dbReference>
<dbReference type="PANTHER" id="PTHR33886:SF8">
    <property type="entry name" value="UNSATURATED RHAMNOGALACTURONAN HYDROLASE (EUROFUNG)"/>
    <property type="match status" value="1"/>
</dbReference>
<keyword evidence="2" id="KW-0732">Signal</keyword>
<dbReference type="EMBL" id="QRPN01000002">
    <property type="protein sequence ID" value="RHM22145.1"/>
    <property type="molecule type" value="Genomic_DNA"/>
</dbReference>
<proteinExistence type="predicted"/>
<dbReference type="EMBL" id="QSBD01000009">
    <property type="protein sequence ID" value="RGW97542.1"/>
    <property type="molecule type" value="Genomic_DNA"/>
</dbReference>
<dbReference type="Proteomes" id="UP000056419">
    <property type="component" value="Unassembled WGS sequence"/>
</dbReference>
<reference evidence="5" key="2">
    <citation type="submission" date="2016-01" db="EMBL/GenBank/DDBJ databases">
        <authorList>
            <person name="McClelland M."/>
            <person name="Jain A."/>
            <person name="Saraogi P."/>
            <person name="Mendelson R."/>
            <person name="Westerman R."/>
            <person name="SanMiguel P."/>
            <person name="Csonka L."/>
        </authorList>
    </citation>
    <scope>NUCLEOTIDE SEQUENCE</scope>
    <source>
        <strain evidence="5">CL09T03C01</strain>
    </source>
</reference>
<reference evidence="11 12" key="4">
    <citation type="journal article" date="2019" name="Nat. Med.">
        <title>A library of human gut bacterial isolates paired with longitudinal multiomics data enables mechanistic microbiome research.</title>
        <authorList>
            <person name="Poyet M."/>
            <person name="Groussin M."/>
            <person name="Gibbons S.M."/>
            <person name="Avila-Pacheco J."/>
            <person name="Jiang X."/>
            <person name="Kearney S.M."/>
            <person name="Perrotta A.R."/>
            <person name="Berdy B."/>
            <person name="Zhao S."/>
            <person name="Lieberman T.D."/>
            <person name="Swanson P.K."/>
            <person name="Smith M."/>
            <person name="Roesemann S."/>
            <person name="Alexander J.E."/>
            <person name="Rich S.A."/>
            <person name="Livny J."/>
            <person name="Vlamakis H."/>
            <person name="Clish C."/>
            <person name="Bullock K."/>
            <person name="Deik A."/>
            <person name="Scott J."/>
            <person name="Pierce K.A."/>
            <person name="Xavier R.J."/>
            <person name="Alm E.J."/>
        </authorList>
    </citation>
    <scope>NUCLEOTIDE SEQUENCE [LARGE SCALE GENOMIC DNA]</scope>
    <source>
        <strain evidence="4 11">BIOML-A2</strain>
        <strain evidence="3 12">BIOML-A6</strain>
    </source>
</reference>
<dbReference type="EMBL" id="WCLA01000002">
    <property type="protein sequence ID" value="KAB5330352.1"/>
    <property type="molecule type" value="Genomic_DNA"/>
</dbReference>
<evidence type="ECO:0000313" key="6">
    <source>
        <dbReference type="EMBL" id="RGW97542.1"/>
    </source>
</evidence>
<evidence type="ECO:0000313" key="3">
    <source>
        <dbReference type="EMBL" id="KAB5313268.1"/>
    </source>
</evidence>
<dbReference type="PANTHER" id="PTHR33886">
    <property type="entry name" value="UNSATURATED RHAMNOGALACTURONAN HYDROLASE (EUROFUNG)"/>
    <property type="match status" value="1"/>
</dbReference>
<dbReference type="Gene3D" id="1.50.10.10">
    <property type="match status" value="1"/>
</dbReference>
<feature type="chain" id="PRO_5036003882" evidence="2">
    <location>
        <begin position="25"/>
        <end position="407"/>
    </location>
</feature>
<evidence type="ECO:0000313" key="7">
    <source>
        <dbReference type="EMBL" id="RHM22145.1"/>
    </source>
</evidence>
<dbReference type="EMBL" id="WCLE01000022">
    <property type="protein sequence ID" value="KAB5313268.1"/>
    <property type="molecule type" value="Genomic_DNA"/>
</dbReference>
<dbReference type="PATRIC" id="fig|46506.5.peg.911"/>
<accession>A0A108TAW5</accession>
<reference evidence="9 10" key="3">
    <citation type="submission" date="2018-08" db="EMBL/GenBank/DDBJ databases">
        <title>A genome reference for cultivated species of the human gut microbiota.</title>
        <authorList>
            <person name="Zou Y."/>
            <person name="Xue W."/>
            <person name="Luo G."/>
        </authorList>
    </citation>
    <scope>NUCLEOTIDE SEQUENCE [LARGE SCALE GENOMIC DNA]</scope>
    <source>
        <strain evidence="6 10">AF05-4</strain>
        <strain evidence="7 9">AF35-20</strain>
    </source>
</reference>
<dbReference type="InterPro" id="IPR008928">
    <property type="entry name" value="6-hairpin_glycosidase_sf"/>
</dbReference>
<evidence type="ECO:0000313" key="8">
    <source>
        <dbReference type="Proteomes" id="UP000056419"/>
    </source>
</evidence>
<gene>
    <name evidence="5" type="primary">yteR_1</name>
    <name evidence="5" type="ORF">AA415_00844</name>
    <name evidence="6" type="ORF">DWV41_07705</name>
    <name evidence="7" type="ORF">DWZ78_03020</name>
    <name evidence="4" type="ORF">F9950_01250</name>
    <name evidence="3" type="ORF">F9958_11060</name>
</gene>
<comment type="caution">
    <text evidence="5">The sequence shown here is derived from an EMBL/GenBank/DDBJ whole genome shotgun (WGS) entry which is preliminary data.</text>
</comment>
<dbReference type="Proteomes" id="UP000467334">
    <property type="component" value="Unassembled WGS sequence"/>
</dbReference>
<dbReference type="InterPro" id="IPR052043">
    <property type="entry name" value="PolySaccharide_Degr_Enz"/>
</dbReference>
<keyword evidence="5" id="KW-0326">Glycosidase</keyword>
<name>A0A108TAW5_BACSE</name>
<dbReference type="GO" id="GO:0005975">
    <property type="term" value="P:carbohydrate metabolic process"/>
    <property type="evidence" value="ECO:0007669"/>
    <property type="project" value="InterPro"/>
</dbReference>
<feature type="signal peptide" evidence="2">
    <location>
        <begin position="1"/>
        <end position="24"/>
    </location>
</feature>
<dbReference type="SUPFAM" id="SSF48208">
    <property type="entry name" value="Six-hairpin glycosidases"/>
    <property type="match status" value="1"/>
</dbReference>
<dbReference type="Proteomes" id="UP000431177">
    <property type="component" value="Unassembled WGS sequence"/>
</dbReference>
<evidence type="ECO:0000256" key="1">
    <source>
        <dbReference type="ARBA" id="ARBA00022801"/>
    </source>
</evidence>
<evidence type="ECO:0000313" key="11">
    <source>
        <dbReference type="Proteomes" id="UP000431177"/>
    </source>
</evidence>